<keyword evidence="3 4" id="KW-0378">Hydrolase</keyword>
<evidence type="ECO:0000256" key="3">
    <source>
        <dbReference type="ARBA" id="ARBA00022801"/>
    </source>
</evidence>
<evidence type="ECO:0000313" key="7">
    <source>
        <dbReference type="Proteomes" id="UP001328107"/>
    </source>
</evidence>
<evidence type="ECO:0000256" key="4">
    <source>
        <dbReference type="RuleBase" id="RU361235"/>
    </source>
</evidence>
<protein>
    <recommendedName>
        <fullName evidence="4">Carboxylic ester hydrolase</fullName>
        <ecNumber evidence="4">3.1.1.-</ecNumber>
    </recommendedName>
</protein>
<evidence type="ECO:0000313" key="6">
    <source>
        <dbReference type="EMBL" id="GMR61140.1"/>
    </source>
</evidence>
<organism evidence="6 7">
    <name type="scientific">Pristionchus mayeri</name>
    <dbReference type="NCBI Taxonomy" id="1317129"/>
    <lineage>
        <taxon>Eukaryota</taxon>
        <taxon>Metazoa</taxon>
        <taxon>Ecdysozoa</taxon>
        <taxon>Nematoda</taxon>
        <taxon>Chromadorea</taxon>
        <taxon>Rhabditida</taxon>
        <taxon>Rhabditina</taxon>
        <taxon>Diplogasteromorpha</taxon>
        <taxon>Diplogasteroidea</taxon>
        <taxon>Neodiplogasteridae</taxon>
        <taxon>Pristionchus</taxon>
    </lineage>
</organism>
<dbReference type="Pfam" id="PF00135">
    <property type="entry name" value="COesterase"/>
    <property type="match status" value="1"/>
</dbReference>
<reference evidence="7" key="1">
    <citation type="submission" date="2022-10" db="EMBL/GenBank/DDBJ databases">
        <title>Genome assembly of Pristionchus species.</title>
        <authorList>
            <person name="Yoshida K."/>
            <person name="Sommer R.J."/>
        </authorList>
    </citation>
    <scope>NUCLEOTIDE SEQUENCE [LARGE SCALE GENOMIC DNA]</scope>
    <source>
        <strain evidence="7">RS5460</strain>
    </source>
</reference>
<dbReference type="PROSITE" id="PS00122">
    <property type="entry name" value="CARBOXYLESTERASE_B_1"/>
    <property type="match status" value="1"/>
</dbReference>
<name>A0AAN5IEJ5_9BILA</name>
<evidence type="ECO:0000259" key="5">
    <source>
        <dbReference type="Pfam" id="PF00135"/>
    </source>
</evidence>
<dbReference type="EC" id="3.1.1.-" evidence="4"/>
<dbReference type="Proteomes" id="UP001328107">
    <property type="component" value="Unassembled WGS sequence"/>
</dbReference>
<evidence type="ECO:0000256" key="2">
    <source>
        <dbReference type="ARBA" id="ARBA00022487"/>
    </source>
</evidence>
<keyword evidence="7" id="KW-1185">Reference proteome</keyword>
<dbReference type="PANTHER" id="PTHR44590:SF3">
    <property type="entry name" value="CARBOXYLESTERASE TYPE B DOMAIN-CONTAINING PROTEIN"/>
    <property type="match status" value="1"/>
</dbReference>
<dbReference type="InterPro" id="IPR019819">
    <property type="entry name" value="Carboxylesterase_B_CS"/>
</dbReference>
<dbReference type="PROSITE" id="PS00941">
    <property type="entry name" value="CARBOXYLESTERASE_B_2"/>
    <property type="match status" value="1"/>
</dbReference>
<keyword evidence="2" id="KW-0719">Serine esterase</keyword>
<dbReference type="AlphaFoldDB" id="A0AAN5IEJ5"/>
<accession>A0AAN5IEJ5</accession>
<proteinExistence type="inferred from homology"/>
<dbReference type="InterPro" id="IPR029058">
    <property type="entry name" value="AB_hydrolase_fold"/>
</dbReference>
<dbReference type="Gene3D" id="3.40.50.1820">
    <property type="entry name" value="alpha/beta hydrolase"/>
    <property type="match status" value="1"/>
</dbReference>
<dbReference type="InterPro" id="IPR002018">
    <property type="entry name" value="CarbesteraseB"/>
</dbReference>
<sequence>MPLFSFNKMGNTRSVANTPVISTRDGKIQGKRLVDEPNFKADAYLGIPFAQPPLGDLRFRKPVAPNKWTDTRECFEHPKKCVQVPFELLCQTDKDWPASEDCLYLNLFCPGDYTLKDEKYPVMVFIHGGGYACGSVKAYGDQGICDGLVRHGEIVITVQYRLGILGFFSTGDEVCPGNLGLWDQLEALKWIQENIDHFGGDKDNVTVLGQSAGGGSTDLLALSPHTKGLIHRVIPMAGNAYAPWSHKNNTEEYCKSYAETKLGINAQSSEDLIAQLRRVPADRLAVELIMESALTNTNLGFCPVIDGDLLPRPIDELRKVAPVIPVMAGVTSLECGLMIPDKDITEDHIKKTAEAMLPDSAVKESCDALVKMYREVAVRKQPKQELWRAAVEVAGDRMFNNSTVETLKKCSERGAKTYFYVFDYYNPKTLGPFAQVAPSSDASHCSELAYVFNSGVASLFEFCDHDKQMAEMTMRAFANFAKRGNPNDEGESCWVPCDFEHPGRHMVIDLKPRMEEEFNAGRCARWLELQKKHE</sequence>
<comment type="similarity">
    <text evidence="1 4">Belongs to the type-B carboxylesterase/lipase family.</text>
</comment>
<dbReference type="InterPro" id="IPR019826">
    <property type="entry name" value="Carboxylesterase_B_AS"/>
</dbReference>
<comment type="caution">
    <text evidence="6">The sequence shown here is derived from an EMBL/GenBank/DDBJ whole genome shotgun (WGS) entry which is preliminary data.</text>
</comment>
<dbReference type="EMBL" id="BTRK01000006">
    <property type="protein sequence ID" value="GMR61140.1"/>
    <property type="molecule type" value="Genomic_DNA"/>
</dbReference>
<dbReference type="GO" id="GO:0052689">
    <property type="term" value="F:carboxylic ester hydrolase activity"/>
    <property type="evidence" value="ECO:0007669"/>
    <property type="project" value="UniProtKB-KW"/>
</dbReference>
<dbReference type="SUPFAM" id="SSF53474">
    <property type="entry name" value="alpha/beta-Hydrolases"/>
    <property type="match status" value="1"/>
</dbReference>
<dbReference type="PANTHER" id="PTHR44590">
    <property type="entry name" value="CARBOXYLIC ESTER HYDROLASE-RELATED"/>
    <property type="match status" value="1"/>
</dbReference>
<gene>
    <name evidence="6" type="ORF">PMAYCL1PPCAC_31335</name>
</gene>
<feature type="domain" description="Carboxylesterase type B" evidence="5">
    <location>
        <begin position="18"/>
        <end position="526"/>
    </location>
</feature>
<evidence type="ECO:0000256" key="1">
    <source>
        <dbReference type="ARBA" id="ARBA00005964"/>
    </source>
</evidence>